<accession>A0A1I4GYZ8</accession>
<evidence type="ECO:0008006" key="4">
    <source>
        <dbReference type="Google" id="ProtNLM"/>
    </source>
</evidence>
<evidence type="ECO:0000256" key="1">
    <source>
        <dbReference type="SAM" id="SignalP"/>
    </source>
</evidence>
<gene>
    <name evidence="2" type="ORF">SAMN04487943_10194</name>
</gene>
<dbReference type="Pfam" id="PF14275">
    <property type="entry name" value="DUF4362"/>
    <property type="match status" value="1"/>
</dbReference>
<feature type="signal peptide" evidence="1">
    <location>
        <begin position="1"/>
        <end position="16"/>
    </location>
</feature>
<evidence type="ECO:0000313" key="3">
    <source>
        <dbReference type="Proteomes" id="UP000198565"/>
    </source>
</evidence>
<dbReference type="Proteomes" id="UP000198565">
    <property type="component" value="Unassembled WGS sequence"/>
</dbReference>
<organism evidence="2 3">
    <name type="scientific">Gracilibacillus orientalis</name>
    <dbReference type="NCBI Taxonomy" id="334253"/>
    <lineage>
        <taxon>Bacteria</taxon>
        <taxon>Bacillati</taxon>
        <taxon>Bacillota</taxon>
        <taxon>Bacilli</taxon>
        <taxon>Bacillales</taxon>
        <taxon>Bacillaceae</taxon>
        <taxon>Gracilibacillus</taxon>
    </lineage>
</organism>
<dbReference type="InterPro" id="IPR025372">
    <property type="entry name" value="DUF4362"/>
</dbReference>
<proteinExistence type="predicted"/>
<protein>
    <recommendedName>
        <fullName evidence="4">DUF4362 domain-containing protein</fullName>
    </recommendedName>
</protein>
<keyword evidence="3" id="KW-1185">Reference proteome</keyword>
<feature type="chain" id="PRO_5039629185" description="DUF4362 domain-containing protein" evidence="1">
    <location>
        <begin position="17"/>
        <end position="326"/>
    </location>
</feature>
<keyword evidence="1" id="KW-0732">Signal</keyword>
<name>A0A1I4GYZ8_9BACI</name>
<dbReference type="STRING" id="334253.SAMN04487943_10194"/>
<dbReference type="PROSITE" id="PS51257">
    <property type="entry name" value="PROKAR_LIPOPROTEIN"/>
    <property type="match status" value="1"/>
</dbReference>
<dbReference type="Pfam" id="PF11518">
    <property type="entry name" value="DUF3221"/>
    <property type="match status" value="1"/>
</dbReference>
<evidence type="ECO:0000313" key="2">
    <source>
        <dbReference type="EMBL" id="SFL34760.1"/>
    </source>
</evidence>
<sequence length="326" mass="36739">MLKYFLCFIMILFVTACGTTSENGNKTQSDSSKNAQNVMEGYVANVQDNSVLVVENRLDPTVTEFDPQQHDEAGNAIYFSLEDIEDSMANSLVRGEKIQVTHGAVAESYPGQSSAVAIKRIVDEEHDMVIPLDETINVVTLEQFIQQVEKNEDAIMRVVNYTVEGDPVFNNYIFRNGEHTVKVDATQDDFVETKTVKEFACQQLEYYLTDDQNIMFELTDCDMDGGTLAIASLPFANIIVPEDTYHRIEVIVNDEVIMDITEESEKEEIITKIREGTPHSVMTMTMKAPEGEIILYGKQATIHFDYQEAGNVIRYNTFVEAGLTFN</sequence>
<dbReference type="InterPro" id="IPR021598">
    <property type="entry name" value="DUF3221"/>
</dbReference>
<dbReference type="AlphaFoldDB" id="A0A1I4GYZ8"/>
<reference evidence="3" key="1">
    <citation type="submission" date="2016-10" db="EMBL/GenBank/DDBJ databases">
        <authorList>
            <person name="Varghese N."/>
            <person name="Submissions S."/>
        </authorList>
    </citation>
    <scope>NUCLEOTIDE SEQUENCE [LARGE SCALE GENOMIC DNA]</scope>
    <source>
        <strain evidence="3">CGMCC 1.4250</strain>
    </source>
</reference>
<dbReference type="EMBL" id="FOTR01000001">
    <property type="protein sequence ID" value="SFL34760.1"/>
    <property type="molecule type" value="Genomic_DNA"/>
</dbReference>